<dbReference type="PANTHER" id="PTHR43461">
    <property type="entry name" value="TRANSMEMBRANE PROTEIN 256"/>
    <property type="match status" value="1"/>
</dbReference>
<keyword evidence="9" id="KW-1185">Reference proteome</keyword>
<evidence type="ECO:0000256" key="3">
    <source>
        <dbReference type="ARBA" id="ARBA00022692"/>
    </source>
</evidence>
<feature type="chain" id="PRO_5047123802" evidence="7">
    <location>
        <begin position="25"/>
        <end position="133"/>
    </location>
</feature>
<evidence type="ECO:0000313" key="9">
    <source>
        <dbReference type="Proteomes" id="UP000629025"/>
    </source>
</evidence>
<evidence type="ECO:0000256" key="6">
    <source>
        <dbReference type="SAM" id="Phobius"/>
    </source>
</evidence>
<keyword evidence="3 6" id="KW-0812">Transmembrane</keyword>
<evidence type="ECO:0000256" key="4">
    <source>
        <dbReference type="ARBA" id="ARBA00022989"/>
    </source>
</evidence>
<organism evidence="8 9">
    <name type="scientific">Marinobacterium zhoushanense</name>
    <dbReference type="NCBI Taxonomy" id="1679163"/>
    <lineage>
        <taxon>Bacteria</taxon>
        <taxon>Pseudomonadati</taxon>
        <taxon>Pseudomonadota</taxon>
        <taxon>Gammaproteobacteria</taxon>
        <taxon>Oceanospirillales</taxon>
        <taxon>Oceanospirillaceae</taxon>
        <taxon>Marinobacterium</taxon>
    </lineage>
</organism>
<dbReference type="RefSeq" id="WP_188751485.1">
    <property type="nucleotide sequence ID" value="NZ_BMIJ01000009.1"/>
</dbReference>
<evidence type="ECO:0000256" key="2">
    <source>
        <dbReference type="ARBA" id="ARBA00009694"/>
    </source>
</evidence>
<dbReference type="PANTHER" id="PTHR43461:SF1">
    <property type="entry name" value="TRANSMEMBRANE PROTEIN 256"/>
    <property type="match status" value="1"/>
</dbReference>
<gene>
    <name evidence="8" type="ORF">GCM10011352_38980</name>
</gene>
<dbReference type="Proteomes" id="UP000629025">
    <property type="component" value="Unassembled WGS sequence"/>
</dbReference>
<sequence length="133" mass="14263">MSARLILLCAALSGALAVMLGAFAAHALRDMLEPRLLEVFQTGVTYQFYHVFALFGVGLLLQRYPLRALRLSAALFVLGMLLFCGSLYTLALTGGHYFGIITPIGGVSLIAGWLVLAFAISGKVKQNADTGER</sequence>
<comment type="similarity">
    <text evidence="2">Belongs to the UPF0382 family.</text>
</comment>
<feature type="transmembrane region" description="Helical" evidence="6">
    <location>
        <begin position="73"/>
        <end position="91"/>
    </location>
</feature>
<evidence type="ECO:0000256" key="7">
    <source>
        <dbReference type="SAM" id="SignalP"/>
    </source>
</evidence>
<comment type="subcellular location">
    <subcellularLocation>
        <location evidence="1">Membrane</location>
        <topology evidence="1">Multi-pass membrane protein</topology>
    </subcellularLocation>
</comment>
<dbReference type="Pfam" id="PF04241">
    <property type="entry name" value="DUF423"/>
    <property type="match status" value="1"/>
</dbReference>
<feature type="transmembrane region" description="Helical" evidence="6">
    <location>
        <begin position="48"/>
        <end position="66"/>
    </location>
</feature>
<evidence type="ECO:0000313" key="8">
    <source>
        <dbReference type="EMBL" id="GGC08826.1"/>
    </source>
</evidence>
<accession>A0ABQ1KVN2</accession>
<comment type="caution">
    <text evidence="8">The sequence shown here is derived from an EMBL/GenBank/DDBJ whole genome shotgun (WGS) entry which is preliminary data.</text>
</comment>
<feature type="transmembrane region" description="Helical" evidence="6">
    <location>
        <begin position="97"/>
        <end position="120"/>
    </location>
</feature>
<protein>
    <submittedName>
        <fullName evidence="8">DUF423 domain-containing protein</fullName>
    </submittedName>
</protein>
<evidence type="ECO:0000256" key="5">
    <source>
        <dbReference type="ARBA" id="ARBA00023136"/>
    </source>
</evidence>
<dbReference type="InterPro" id="IPR006696">
    <property type="entry name" value="DUF423"/>
</dbReference>
<keyword evidence="7" id="KW-0732">Signal</keyword>
<reference evidence="9" key="1">
    <citation type="journal article" date="2019" name="Int. J. Syst. Evol. Microbiol.">
        <title>The Global Catalogue of Microorganisms (GCM) 10K type strain sequencing project: providing services to taxonomists for standard genome sequencing and annotation.</title>
        <authorList>
            <consortium name="The Broad Institute Genomics Platform"/>
            <consortium name="The Broad Institute Genome Sequencing Center for Infectious Disease"/>
            <person name="Wu L."/>
            <person name="Ma J."/>
        </authorList>
    </citation>
    <scope>NUCLEOTIDE SEQUENCE [LARGE SCALE GENOMIC DNA]</scope>
    <source>
        <strain evidence="9">CGMCC 1.15341</strain>
    </source>
</reference>
<name>A0ABQ1KVN2_9GAMM</name>
<keyword evidence="5 6" id="KW-0472">Membrane</keyword>
<dbReference type="EMBL" id="BMIJ01000009">
    <property type="protein sequence ID" value="GGC08826.1"/>
    <property type="molecule type" value="Genomic_DNA"/>
</dbReference>
<proteinExistence type="inferred from homology"/>
<evidence type="ECO:0000256" key="1">
    <source>
        <dbReference type="ARBA" id="ARBA00004141"/>
    </source>
</evidence>
<keyword evidence="4 6" id="KW-1133">Transmembrane helix</keyword>
<feature type="signal peptide" evidence="7">
    <location>
        <begin position="1"/>
        <end position="24"/>
    </location>
</feature>